<sequence length="380" mass="44477">MYKGIECKLYPNQTQAELIQMTFGHTRFIWNQMLGMLKERYQNNPNLKTLPYSKLSSLIPQLKQEYPWLKDVDSVAIQCSVKKLSETFDRFFKGLCRYPKFKSRKQTLQSYLSTIRGQNIRFNHNQRYVKLPKLGWVKCRISVPHIENERIKSVTIKQKPSGHYMMSVLVESDNQALAKTHQTVGIDLGVSDFAITSDGHKYQSQKLHLKYQKQLHAWEKRMARRRIRAKAEGKSLLEAKNYQKARRQVARIHEKIAHTRKDYIHKITTNLVENYDVIVIEDLKTANLLKNHHLARSIASQSWHQFKTILKYKCERYGKQLHCVNPYKTSQYCSHCGYDSGKKSLDIRQWRCPSCHTAHDRDINAAKNIKSIGLGQALVK</sequence>
<feature type="domain" description="Probable transposase IS891/IS1136/IS1341" evidence="8">
    <location>
        <begin position="168"/>
        <end position="291"/>
    </location>
</feature>
<comment type="similarity">
    <text evidence="2">In the N-terminal section; belongs to the transposase 2 family.</text>
</comment>
<dbReference type="InterPro" id="IPR010095">
    <property type="entry name" value="Cas12f1-like_TNB"/>
</dbReference>
<dbReference type="GO" id="GO:0003677">
    <property type="term" value="F:DNA binding"/>
    <property type="evidence" value="ECO:0007669"/>
    <property type="project" value="UniProtKB-KW"/>
</dbReference>
<evidence type="ECO:0000256" key="2">
    <source>
        <dbReference type="ARBA" id="ARBA00011044"/>
    </source>
</evidence>
<name>A0A2K0AX75_STAHA</name>
<evidence type="ECO:0000259" key="8">
    <source>
        <dbReference type="Pfam" id="PF01385"/>
    </source>
</evidence>
<comment type="caution">
    <text evidence="11">The sequence shown here is derived from an EMBL/GenBank/DDBJ whole genome shotgun (WGS) entry which is preliminary data.</text>
</comment>
<keyword evidence="5" id="KW-0862">Zinc</keyword>
<evidence type="ECO:0000256" key="4">
    <source>
        <dbReference type="ARBA" id="ARBA00022723"/>
    </source>
</evidence>
<dbReference type="PANTHER" id="PTHR30405:SF25">
    <property type="entry name" value="RNA-GUIDED DNA ENDONUCLEASE INSQ-RELATED"/>
    <property type="match status" value="1"/>
</dbReference>
<dbReference type="Proteomes" id="UP000053523">
    <property type="component" value="Unassembled WGS sequence"/>
</dbReference>
<feature type="domain" description="Transposase putative helix-turn-helix" evidence="10">
    <location>
        <begin position="1"/>
        <end position="44"/>
    </location>
</feature>
<protein>
    <submittedName>
        <fullName evidence="11">Transposase</fullName>
    </submittedName>
</protein>
<dbReference type="InterPro" id="IPR021027">
    <property type="entry name" value="Transposase_put_HTH"/>
</dbReference>
<keyword evidence="7" id="KW-0233">DNA recombination</keyword>
<accession>A0A2K0AX75</accession>
<organism evidence="11 12">
    <name type="scientific">Staphylococcus haemolyticus</name>
    <dbReference type="NCBI Taxonomy" id="1283"/>
    <lineage>
        <taxon>Bacteria</taxon>
        <taxon>Bacillati</taxon>
        <taxon>Bacillota</taxon>
        <taxon>Bacilli</taxon>
        <taxon>Bacillales</taxon>
        <taxon>Staphylococcaceae</taxon>
        <taxon>Staphylococcus</taxon>
    </lineage>
</organism>
<dbReference type="InterPro" id="IPR001959">
    <property type="entry name" value="Transposase"/>
</dbReference>
<feature type="domain" description="Cas12f1-like TNB" evidence="9">
    <location>
        <begin position="303"/>
        <end position="369"/>
    </location>
</feature>
<evidence type="ECO:0000256" key="6">
    <source>
        <dbReference type="ARBA" id="ARBA00023125"/>
    </source>
</evidence>
<dbReference type="Pfam" id="PF12323">
    <property type="entry name" value="HTH_OrfB_IS605"/>
    <property type="match status" value="1"/>
</dbReference>
<dbReference type="GO" id="GO:0006310">
    <property type="term" value="P:DNA recombination"/>
    <property type="evidence" value="ECO:0007669"/>
    <property type="project" value="UniProtKB-KW"/>
</dbReference>
<evidence type="ECO:0000256" key="7">
    <source>
        <dbReference type="ARBA" id="ARBA00023172"/>
    </source>
</evidence>
<dbReference type="NCBIfam" id="TIGR01766">
    <property type="entry name" value="IS200/IS605 family accessory protein TnpB-like domain"/>
    <property type="match status" value="1"/>
</dbReference>
<keyword evidence="3" id="KW-0815">Transposition</keyword>
<evidence type="ECO:0000256" key="1">
    <source>
        <dbReference type="ARBA" id="ARBA00008761"/>
    </source>
</evidence>
<dbReference type="NCBIfam" id="NF040570">
    <property type="entry name" value="guided_TnpB"/>
    <property type="match status" value="1"/>
</dbReference>
<keyword evidence="6" id="KW-0238">DNA-binding</keyword>
<evidence type="ECO:0000259" key="9">
    <source>
        <dbReference type="Pfam" id="PF07282"/>
    </source>
</evidence>
<dbReference type="Pfam" id="PF07282">
    <property type="entry name" value="Cas12f1-like_TNB"/>
    <property type="match status" value="1"/>
</dbReference>
<dbReference type="GO" id="GO:0032196">
    <property type="term" value="P:transposition"/>
    <property type="evidence" value="ECO:0007669"/>
    <property type="project" value="UniProtKB-KW"/>
</dbReference>
<dbReference type="Pfam" id="PF01385">
    <property type="entry name" value="OrfB_IS605"/>
    <property type="match status" value="1"/>
</dbReference>
<dbReference type="EMBL" id="LORN02000007">
    <property type="protein sequence ID" value="PNN29598.1"/>
    <property type="molecule type" value="Genomic_DNA"/>
</dbReference>
<gene>
    <name evidence="11" type="ORF">AL503_002125</name>
</gene>
<reference evidence="11 12" key="1">
    <citation type="submission" date="2017-12" db="EMBL/GenBank/DDBJ databases">
        <title>FDA dAtabase for Regulatory Grade micrObial Sequences (FDA-ARGOS): Supporting development and validation of Infectious Disease Dx tests.</title>
        <authorList>
            <person name="Hoffmann M."/>
            <person name="Allard M."/>
            <person name="Evans P."/>
            <person name="Brown E."/>
            <person name="Tallon L."/>
            <person name="Sadzewicz L."/>
            <person name="Sengamalay N."/>
            <person name="Ott S."/>
            <person name="Godinez A."/>
            <person name="Nagaraj S."/>
            <person name="Vavikolanu K."/>
            <person name="Aluvathingal J."/>
            <person name="Nadendla S."/>
            <person name="Sichtig H."/>
        </authorList>
    </citation>
    <scope>NUCLEOTIDE SEQUENCE [LARGE SCALE GENOMIC DNA]</scope>
    <source>
        <strain evidence="11 12">FDAARGOS_148</strain>
    </source>
</reference>
<dbReference type="GO" id="GO:0046872">
    <property type="term" value="F:metal ion binding"/>
    <property type="evidence" value="ECO:0007669"/>
    <property type="project" value="UniProtKB-KW"/>
</dbReference>
<evidence type="ECO:0000259" key="10">
    <source>
        <dbReference type="Pfam" id="PF12323"/>
    </source>
</evidence>
<dbReference type="PANTHER" id="PTHR30405">
    <property type="entry name" value="TRANSPOSASE"/>
    <property type="match status" value="1"/>
</dbReference>
<evidence type="ECO:0000256" key="5">
    <source>
        <dbReference type="ARBA" id="ARBA00022833"/>
    </source>
</evidence>
<dbReference type="InterPro" id="IPR051399">
    <property type="entry name" value="RNA-guided_DNA_endo/Transpos"/>
</dbReference>
<proteinExistence type="inferred from homology"/>
<comment type="similarity">
    <text evidence="1">In the C-terminal section; belongs to the transposase 35 family.</text>
</comment>
<evidence type="ECO:0000313" key="11">
    <source>
        <dbReference type="EMBL" id="PNN29598.1"/>
    </source>
</evidence>
<dbReference type="AlphaFoldDB" id="A0A2K0AX75"/>
<evidence type="ECO:0000256" key="3">
    <source>
        <dbReference type="ARBA" id="ARBA00022578"/>
    </source>
</evidence>
<keyword evidence="4" id="KW-0479">Metal-binding</keyword>
<evidence type="ECO:0000313" key="12">
    <source>
        <dbReference type="Proteomes" id="UP000053523"/>
    </source>
</evidence>